<evidence type="ECO:0000313" key="2">
    <source>
        <dbReference type="Proteomes" id="UP001060085"/>
    </source>
</evidence>
<protein>
    <submittedName>
        <fullName evidence="1">Uncharacterized protein</fullName>
    </submittedName>
</protein>
<dbReference type="EMBL" id="CM044704">
    <property type="protein sequence ID" value="KAI5667162.1"/>
    <property type="molecule type" value="Genomic_DNA"/>
</dbReference>
<name>A0ACC0B3I6_CATRO</name>
<proteinExistence type="predicted"/>
<organism evidence="1 2">
    <name type="scientific">Catharanthus roseus</name>
    <name type="common">Madagascar periwinkle</name>
    <name type="synonym">Vinca rosea</name>
    <dbReference type="NCBI Taxonomy" id="4058"/>
    <lineage>
        <taxon>Eukaryota</taxon>
        <taxon>Viridiplantae</taxon>
        <taxon>Streptophyta</taxon>
        <taxon>Embryophyta</taxon>
        <taxon>Tracheophyta</taxon>
        <taxon>Spermatophyta</taxon>
        <taxon>Magnoliopsida</taxon>
        <taxon>eudicotyledons</taxon>
        <taxon>Gunneridae</taxon>
        <taxon>Pentapetalae</taxon>
        <taxon>asterids</taxon>
        <taxon>lamiids</taxon>
        <taxon>Gentianales</taxon>
        <taxon>Apocynaceae</taxon>
        <taxon>Rauvolfioideae</taxon>
        <taxon>Vinceae</taxon>
        <taxon>Catharanthinae</taxon>
        <taxon>Catharanthus</taxon>
    </lineage>
</organism>
<sequence length="166" mass="17563">MKCSNEIVRPGTRRGDDEGRAVTALSRGVMPQYIRHTAHFCTYCTGYLVGSVPVDSSYRSHEYGATACGNSSSDAGLGRNFGTSRSEEAVRVGSLRIHSGEGDEDEREDDDDDDDDDDGGGGDGDSDDHEHVPVIEASSSSHRDAPGKGKGLTGNFMSVMSKIAGS</sequence>
<comment type="caution">
    <text evidence="1">The sequence shown here is derived from an EMBL/GenBank/DDBJ whole genome shotgun (WGS) entry which is preliminary data.</text>
</comment>
<dbReference type="Proteomes" id="UP001060085">
    <property type="component" value="Linkage Group LG04"/>
</dbReference>
<gene>
    <name evidence="1" type="ORF">M9H77_17015</name>
</gene>
<keyword evidence="2" id="KW-1185">Reference proteome</keyword>
<accession>A0ACC0B3I6</accession>
<evidence type="ECO:0000313" key="1">
    <source>
        <dbReference type="EMBL" id="KAI5667162.1"/>
    </source>
</evidence>
<reference evidence="2" key="1">
    <citation type="journal article" date="2023" name="Nat. Plants">
        <title>Single-cell RNA sequencing provides a high-resolution roadmap for understanding the multicellular compartmentation of specialized metabolism.</title>
        <authorList>
            <person name="Sun S."/>
            <person name="Shen X."/>
            <person name="Li Y."/>
            <person name="Li Y."/>
            <person name="Wang S."/>
            <person name="Li R."/>
            <person name="Zhang H."/>
            <person name="Shen G."/>
            <person name="Guo B."/>
            <person name="Wei J."/>
            <person name="Xu J."/>
            <person name="St-Pierre B."/>
            <person name="Chen S."/>
            <person name="Sun C."/>
        </authorList>
    </citation>
    <scope>NUCLEOTIDE SEQUENCE [LARGE SCALE GENOMIC DNA]</scope>
</reference>